<feature type="binding site" evidence="5">
    <location>
        <begin position="107"/>
        <end position="108"/>
    </location>
    <ligand>
        <name>S-adenosyl-L-methionine</name>
        <dbReference type="ChEBI" id="CHEBI:59789"/>
    </ligand>
</feature>
<proteinExistence type="inferred from homology"/>
<dbReference type="RefSeq" id="WP_068711004.1">
    <property type="nucleotide sequence ID" value="NZ_LSZP01000009.1"/>
</dbReference>
<dbReference type="Pfam" id="PF01209">
    <property type="entry name" value="Ubie_methyltran"/>
    <property type="match status" value="1"/>
</dbReference>
<gene>
    <name evidence="5" type="primary">menG</name>
    <name evidence="6" type="ORF">AXK12_02010</name>
</gene>
<dbReference type="UniPathway" id="UPA00079">
    <property type="reaction ID" value="UER00169"/>
</dbReference>
<dbReference type="GO" id="GO:0009234">
    <property type="term" value="P:menaquinone biosynthetic process"/>
    <property type="evidence" value="ECO:0007669"/>
    <property type="project" value="UniProtKB-UniRule"/>
</dbReference>
<dbReference type="InterPro" id="IPR004033">
    <property type="entry name" value="UbiE/COQ5_MeTrFase"/>
</dbReference>
<dbReference type="Proteomes" id="UP000071392">
    <property type="component" value="Unassembled WGS sequence"/>
</dbReference>
<feature type="binding site" evidence="5">
    <location>
        <position position="76"/>
    </location>
    <ligand>
        <name>S-adenosyl-L-methionine</name>
        <dbReference type="ChEBI" id="CHEBI:59789"/>
    </ligand>
</feature>
<dbReference type="GO" id="GO:0043770">
    <property type="term" value="F:demethylmenaquinone methyltransferase activity"/>
    <property type="evidence" value="ECO:0007669"/>
    <property type="project" value="UniProtKB-UniRule"/>
</dbReference>
<dbReference type="OrthoDB" id="9808140at2"/>
<protein>
    <recommendedName>
        <fullName evidence="5">Demethylmenaquinone methyltransferase</fullName>
        <ecNumber evidence="5">2.1.1.163</ecNumber>
    </recommendedName>
</protein>
<dbReference type="PROSITE" id="PS01184">
    <property type="entry name" value="UBIE_2"/>
    <property type="match status" value="1"/>
</dbReference>
<evidence type="ECO:0000256" key="3">
    <source>
        <dbReference type="ARBA" id="ARBA00022679"/>
    </source>
</evidence>
<comment type="function">
    <text evidence="5">Methyltransferase required for the conversion of demethylmenaquinol (DMKH2) to menaquinol (MKH2).</text>
</comment>
<sequence>MPDPQAVNSMFARIALRYDLANRLLSGGTDLWWRWRLVRRVRRAAPRDVLDLATGSGDVAFALCRAMPGVEVSGMDFCQPMLDQAEAKKAAAGGNAAYPSLRFLQGDGLNLPLPDACVDAVTISFGLRNMADRHRALCEMRRVLRPGGRLYVLEFSQAWGWFRPLYLFYLRHILPPLAGLVTRDRAAYRYLNETIEEFPDHLALAAEIREAGFADVRATRMTGGIVALHQCTVTQ</sequence>
<comment type="similarity">
    <text evidence="5">Belongs to the class I-like SAM-binding methyltransferase superfamily. MenG/UbiE family.</text>
</comment>
<dbReference type="NCBIfam" id="TIGR01934">
    <property type="entry name" value="MenG_MenH_UbiE"/>
    <property type="match status" value="1"/>
</dbReference>
<comment type="pathway">
    <text evidence="5">Quinol/quinone metabolism; menaquinone biosynthesis; menaquinol from 1,4-dihydroxy-2-naphthoate: step 2/2.</text>
</comment>
<evidence type="ECO:0000256" key="2">
    <source>
        <dbReference type="ARBA" id="ARBA00022603"/>
    </source>
</evidence>
<keyword evidence="4 5" id="KW-0949">S-adenosyl-L-methionine</keyword>
<dbReference type="PROSITE" id="PS51608">
    <property type="entry name" value="SAM_MT_UBIE"/>
    <property type="match status" value="1"/>
</dbReference>
<evidence type="ECO:0000313" key="6">
    <source>
        <dbReference type="EMBL" id="KXU37414.1"/>
    </source>
</evidence>
<dbReference type="EMBL" id="LSZP01000009">
    <property type="protein sequence ID" value="KXU37414.1"/>
    <property type="molecule type" value="Genomic_DNA"/>
</dbReference>
<dbReference type="PROSITE" id="PS01183">
    <property type="entry name" value="UBIE_1"/>
    <property type="match status" value="1"/>
</dbReference>
<keyword evidence="2 5" id="KW-0489">Methyltransferase</keyword>
<evidence type="ECO:0000256" key="1">
    <source>
        <dbReference type="ARBA" id="ARBA00022428"/>
    </source>
</evidence>
<dbReference type="Gene3D" id="3.40.50.150">
    <property type="entry name" value="Vaccinia Virus protein VP39"/>
    <property type="match status" value="1"/>
</dbReference>
<evidence type="ECO:0000256" key="4">
    <source>
        <dbReference type="ARBA" id="ARBA00022691"/>
    </source>
</evidence>
<dbReference type="InterPro" id="IPR023576">
    <property type="entry name" value="UbiE/COQ5_MeTrFase_CS"/>
</dbReference>
<dbReference type="GO" id="GO:0032259">
    <property type="term" value="P:methylation"/>
    <property type="evidence" value="ECO:0007669"/>
    <property type="project" value="UniProtKB-KW"/>
</dbReference>
<name>A0A139SSC1_9BACT</name>
<dbReference type="InterPro" id="IPR029063">
    <property type="entry name" value="SAM-dependent_MTases_sf"/>
</dbReference>
<evidence type="ECO:0000256" key="5">
    <source>
        <dbReference type="HAMAP-Rule" id="MF_01813"/>
    </source>
</evidence>
<accession>A0A139SSC1</accession>
<reference evidence="6 7" key="1">
    <citation type="submission" date="2016-02" db="EMBL/GenBank/DDBJ databases">
        <authorList>
            <person name="Wen L."/>
            <person name="He K."/>
            <person name="Yang H."/>
        </authorList>
    </citation>
    <scope>NUCLEOTIDE SEQUENCE [LARGE SCALE GENOMIC DNA]</scope>
    <source>
        <strain evidence="6 7">CV41</strain>
    </source>
</reference>
<evidence type="ECO:0000313" key="7">
    <source>
        <dbReference type="Proteomes" id="UP000071392"/>
    </source>
</evidence>
<dbReference type="PANTHER" id="PTHR43591:SF24">
    <property type="entry name" value="2-METHOXY-6-POLYPRENYL-1,4-BENZOQUINOL METHYLASE, MITOCHONDRIAL"/>
    <property type="match status" value="1"/>
</dbReference>
<organism evidence="6 7">
    <name type="scientific">Cephaloticoccus capnophilus</name>
    <dbReference type="NCBI Taxonomy" id="1548208"/>
    <lineage>
        <taxon>Bacteria</taxon>
        <taxon>Pseudomonadati</taxon>
        <taxon>Verrucomicrobiota</taxon>
        <taxon>Opitutia</taxon>
        <taxon>Opitutales</taxon>
        <taxon>Opitutaceae</taxon>
        <taxon>Cephaloticoccus</taxon>
    </lineage>
</organism>
<feature type="binding site" evidence="5">
    <location>
        <position position="124"/>
    </location>
    <ligand>
        <name>S-adenosyl-L-methionine</name>
        <dbReference type="ChEBI" id="CHEBI:59789"/>
    </ligand>
</feature>
<comment type="catalytic activity">
    <reaction evidence="5">
        <text>a 2-demethylmenaquinol + S-adenosyl-L-methionine = a menaquinol + S-adenosyl-L-homocysteine + H(+)</text>
        <dbReference type="Rhea" id="RHEA:42640"/>
        <dbReference type="Rhea" id="RHEA-COMP:9539"/>
        <dbReference type="Rhea" id="RHEA-COMP:9563"/>
        <dbReference type="ChEBI" id="CHEBI:15378"/>
        <dbReference type="ChEBI" id="CHEBI:18151"/>
        <dbReference type="ChEBI" id="CHEBI:55437"/>
        <dbReference type="ChEBI" id="CHEBI:57856"/>
        <dbReference type="ChEBI" id="CHEBI:59789"/>
        <dbReference type="EC" id="2.1.1.163"/>
    </reaction>
</comment>
<feature type="binding site" evidence="5">
    <location>
        <position position="56"/>
    </location>
    <ligand>
        <name>S-adenosyl-L-methionine</name>
        <dbReference type="ChEBI" id="CHEBI:59789"/>
    </ligand>
</feature>
<keyword evidence="1 5" id="KW-0474">Menaquinone biosynthesis</keyword>
<dbReference type="STRING" id="1548208.AXK12_02010"/>
<dbReference type="HAMAP" id="MF_01813">
    <property type="entry name" value="MenG_UbiE_methyltr"/>
    <property type="match status" value="1"/>
</dbReference>
<keyword evidence="7" id="KW-1185">Reference proteome</keyword>
<keyword evidence="6" id="KW-0830">Ubiquinone</keyword>
<keyword evidence="3 5" id="KW-0808">Transferase</keyword>
<comment type="caution">
    <text evidence="6">The sequence shown here is derived from an EMBL/GenBank/DDBJ whole genome shotgun (WGS) entry which is preliminary data.</text>
</comment>
<dbReference type="EC" id="2.1.1.163" evidence="5"/>
<dbReference type="SUPFAM" id="SSF53335">
    <property type="entry name" value="S-adenosyl-L-methionine-dependent methyltransferases"/>
    <property type="match status" value="1"/>
</dbReference>
<dbReference type="AlphaFoldDB" id="A0A139SSC1"/>
<dbReference type="PANTHER" id="PTHR43591">
    <property type="entry name" value="METHYLTRANSFERASE"/>
    <property type="match status" value="1"/>
</dbReference>
<dbReference type="CDD" id="cd02440">
    <property type="entry name" value="AdoMet_MTases"/>
    <property type="match status" value="1"/>
</dbReference>